<dbReference type="InterPro" id="IPR040758">
    <property type="entry name" value="PrmC_N"/>
</dbReference>
<dbReference type="InterPro" id="IPR007848">
    <property type="entry name" value="Small_mtfrase_dom"/>
</dbReference>
<dbReference type="Proteomes" id="UP001473063">
    <property type="component" value="Unassembled WGS sequence"/>
</dbReference>
<dbReference type="PROSITE" id="PS00092">
    <property type="entry name" value="N6_MTASE"/>
    <property type="match status" value="1"/>
</dbReference>
<protein>
    <recommendedName>
        <fullName evidence="5">Release factor glutamine methyltransferase</fullName>
        <shortName evidence="5">RF MTase</shortName>
        <ecNumber evidence="5">2.1.1.297</ecNumber>
    </recommendedName>
    <alternativeName>
        <fullName evidence="5">N5-glutamine methyltransferase PrmC</fullName>
    </alternativeName>
    <alternativeName>
        <fullName evidence="5">Protein-(glutamine-N5) MTase PrmC</fullName>
    </alternativeName>
    <alternativeName>
        <fullName evidence="5">Protein-glutamine N-methyltransferase PrmC</fullName>
    </alternativeName>
</protein>
<comment type="caution">
    <text evidence="5">Lacks conserved residue(s) required for the propagation of feature annotation.</text>
</comment>
<comment type="function">
    <text evidence="5">Methylates the class 1 translation termination release factors RF1/PrfA and RF2/PrfB on the glutamine residue of the universally conserved GGQ motif.</text>
</comment>
<evidence type="ECO:0000256" key="4">
    <source>
        <dbReference type="ARBA" id="ARBA00048391"/>
    </source>
</evidence>
<dbReference type="EC" id="2.1.1.297" evidence="5"/>
<feature type="binding site" evidence="5">
    <location>
        <position position="144"/>
    </location>
    <ligand>
        <name>S-adenosyl-L-methionine</name>
        <dbReference type="ChEBI" id="CHEBI:59789"/>
    </ligand>
</feature>
<dbReference type="GO" id="GO:0102559">
    <property type="term" value="F:peptide chain release factor N(5)-glutamine methyltransferase activity"/>
    <property type="evidence" value="ECO:0007669"/>
    <property type="project" value="UniProtKB-EC"/>
</dbReference>
<evidence type="ECO:0000259" key="6">
    <source>
        <dbReference type="Pfam" id="PF05175"/>
    </source>
</evidence>
<comment type="caution">
    <text evidence="8">The sequence shown here is derived from an EMBL/GenBank/DDBJ whole genome shotgun (WGS) entry which is preliminary data.</text>
</comment>
<evidence type="ECO:0000256" key="1">
    <source>
        <dbReference type="ARBA" id="ARBA00022603"/>
    </source>
</evidence>
<feature type="binding site" evidence="5">
    <location>
        <begin position="196"/>
        <end position="199"/>
    </location>
    <ligand>
        <name>substrate</name>
    </ligand>
</feature>
<dbReference type="NCBIfam" id="TIGR00536">
    <property type="entry name" value="hemK_fam"/>
    <property type="match status" value="1"/>
</dbReference>
<dbReference type="HAMAP" id="MF_02126">
    <property type="entry name" value="RF_methyltr_PrmC"/>
    <property type="match status" value="1"/>
</dbReference>
<feature type="binding site" evidence="5">
    <location>
        <position position="196"/>
    </location>
    <ligand>
        <name>S-adenosyl-L-methionine</name>
        <dbReference type="ChEBI" id="CHEBI:59789"/>
    </ligand>
</feature>
<dbReference type="PANTHER" id="PTHR18895">
    <property type="entry name" value="HEMK METHYLTRANSFERASE"/>
    <property type="match status" value="1"/>
</dbReference>
<comment type="similarity">
    <text evidence="5">Belongs to the protein N5-glutamine methyltransferase family. PrmC subfamily.</text>
</comment>
<proteinExistence type="inferred from homology"/>
<reference evidence="8 9" key="1">
    <citation type="submission" date="2024-03" db="EMBL/GenBank/DDBJ databases">
        <title>Human intestinal bacterial collection.</title>
        <authorList>
            <person name="Pauvert C."/>
            <person name="Hitch T.C.A."/>
            <person name="Clavel T."/>
        </authorList>
    </citation>
    <scope>NUCLEOTIDE SEQUENCE [LARGE SCALE GENOMIC DNA]</scope>
    <source>
        <strain evidence="8 9">CLA-JM-H16</strain>
    </source>
</reference>
<dbReference type="SUPFAM" id="SSF53335">
    <property type="entry name" value="S-adenosyl-L-methionine-dependent methyltransferases"/>
    <property type="match status" value="1"/>
</dbReference>
<dbReference type="Pfam" id="PF17827">
    <property type="entry name" value="PrmC_N"/>
    <property type="match status" value="1"/>
</dbReference>
<feature type="domain" description="Release factor glutamine methyltransferase N-terminal" evidence="7">
    <location>
        <begin position="7"/>
        <end position="75"/>
    </location>
</feature>
<evidence type="ECO:0000313" key="9">
    <source>
        <dbReference type="Proteomes" id="UP001473063"/>
    </source>
</evidence>
<keyword evidence="9" id="KW-1185">Reference proteome</keyword>
<dbReference type="RefSeq" id="WP_349056137.1">
    <property type="nucleotide sequence ID" value="NZ_JBBMEJ010000003.1"/>
</dbReference>
<dbReference type="InterPro" id="IPR004556">
    <property type="entry name" value="HemK-like"/>
</dbReference>
<organism evidence="8 9">
    <name type="scientific">Blautia aquisgranensis</name>
    <dbReference type="NCBI Taxonomy" id="3133153"/>
    <lineage>
        <taxon>Bacteria</taxon>
        <taxon>Bacillati</taxon>
        <taxon>Bacillota</taxon>
        <taxon>Clostridia</taxon>
        <taxon>Lachnospirales</taxon>
        <taxon>Lachnospiraceae</taxon>
        <taxon>Blautia</taxon>
    </lineage>
</organism>
<keyword evidence="1 5" id="KW-0489">Methyltransferase</keyword>
<sequence length="295" mass="33208">MQTLESLLKKGTNILKENRLEEAGLDAWLLLEFKTGINRAYYFAHGDEPVSDETAAEYLELIGRRAGHIPVQQLTHQAFFMGYEFYVNENVLIPRQDTETLVEEALKRMEDMKEPEILDMCTGSGCILISLLLEREDARGVGADISGSALEVAEKNAKVLGVENRARFVESDMFSAPYFCEKGGKEDRKYDILISNPPYIATEEIETLMEEVRLHDPRGALDGREDGLYFYRSITSEAGKYLKPGGWLLYEIGCTQGSAVSDMMKEAGFTHIQVIKDLPGLDRVVIGQKQEEIHV</sequence>
<dbReference type="Gene3D" id="3.40.50.150">
    <property type="entry name" value="Vaccinia Virus protein VP39"/>
    <property type="match status" value="1"/>
</dbReference>
<dbReference type="Gene3D" id="1.10.8.10">
    <property type="entry name" value="DNA helicase RuvA subunit, C-terminal domain"/>
    <property type="match status" value="1"/>
</dbReference>
<dbReference type="PANTHER" id="PTHR18895:SF74">
    <property type="entry name" value="MTRF1L RELEASE FACTOR GLUTAMINE METHYLTRANSFERASE"/>
    <property type="match status" value="1"/>
</dbReference>
<accession>A0ABV1BEE4</accession>
<dbReference type="InterPro" id="IPR050320">
    <property type="entry name" value="N5-glutamine_MTase"/>
</dbReference>
<evidence type="ECO:0000256" key="5">
    <source>
        <dbReference type="HAMAP-Rule" id="MF_02126"/>
    </source>
</evidence>
<dbReference type="GO" id="GO:0032259">
    <property type="term" value="P:methylation"/>
    <property type="evidence" value="ECO:0007669"/>
    <property type="project" value="UniProtKB-KW"/>
</dbReference>
<evidence type="ECO:0000256" key="3">
    <source>
        <dbReference type="ARBA" id="ARBA00022691"/>
    </source>
</evidence>
<name>A0ABV1BEE4_9FIRM</name>
<evidence type="ECO:0000256" key="2">
    <source>
        <dbReference type="ARBA" id="ARBA00022679"/>
    </source>
</evidence>
<gene>
    <name evidence="5 8" type="primary">prmC</name>
    <name evidence="8" type="ORF">WMO28_03950</name>
</gene>
<feature type="domain" description="Methyltransferase small" evidence="6">
    <location>
        <begin position="106"/>
        <end position="207"/>
    </location>
</feature>
<dbReference type="NCBIfam" id="TIGR03534">
    <property type="entry name" value="RF_mod_PrmC"/>
    <property type="match status" value="1"/>
</dbReference>
<evidence type="ECO:0000313" key="8">
    <source>
        <dbReference type="EMBL" id="MEQ2370105.1"/>
    </source>
</evidence>
<dbReference type="InterPro" id="IPR029063">
    <property type="entry name" value="SAM-dependent_MTases_sf"/>
</dbReference>
<dbReference type="Pfam" id="PF05175">
    <property type="entry name" value="MTS"/>
    <property type="match status" value="1"/>
</dbReference>
<keyword evidence="2 5" id="KW-0808">Transferase</keyword>
<evidence type="ECO:0000259" key="7">
    <source>
        <dbReference type="Pfam" id="PF17827"/>
    </source>
</evidence>
<dbReference type="EMBL" id="JBBMEJ010000003">
    <property type="protein sequence ID" value="MEQ2370105.1"/>
    <property type="molecule type" value="Genomic_DNA"/>
</dbReference>
<dbReference type="CDD" id="cd02440">
    <property type="entry name" value="AdoMet_MTases"/>
    <property type="match status" value="1"/>
</dbReference>
<dbReference type="InterPro" id="IPR019874">
    <property type="entry name" value="RF_methyltr_PrmC"/>
</dbReference>
<dbReference type="InterPro" id="IPR002052">
    <property type="entry name" value="DNA_methylase_N6_adenine_CS"/>
</dbReference>
<keyword evidence="3 5" id="KW-0949">S-adenosyl-L-methionine</keyword>
<comment type="catalytic activity">
    <reaction evidence="4 5">
        <text>L-glutaminyl-[peptide chain release factor] + S-adenosyl-L-methionine = N(5)-methyl-L-glutaminyl-[peptide chain release factor] + S-adenosyl-L-homocysteine + H(+)</text>
        <dbReference type="Rhea" id="RHEA:42896"/>
        <dbReference type="Rhea" id="RHEA-COMP:10271"/>
        <dbReference type="Rhea" id="RHEA-COMP:10272"/>
        <dbReference type="ChEBI" id="CHEBI:15378"/>
        <dbReference type="ChEBI" id="CHEBI:30011"/>
        <dbReference type="ChEBI" id="CHEBI:57856"/>
        <dbReference type="ChEBI" id="CHEBI:59789"/>
        <dbReference type="ChEBI" id="CHEBI:61891"/>
        <dbReference type="EC" id="2.1.1.297"/>
    </reaction>
</comment>